<accession>A0A8H4TXE9</accession>
<evidence type="ECO:0000313" key="1">
    <source>
        <dbReference type="EMBL" id="KAF4965925.1"/>
    </source>
</evidence>
<proteinExistence type="predicted"/>
<reference evidence="1" key="1">
    <citation type="journal article" date="2020" name="BMC Genomics">
        <title>Correction to: Identification and distribution of gene clusters required for synthesis of sphingolipid metabolism inhibitors in diverse species of the filamentous fungus Fusarium.</title>
        <authorList>
            <person name="Kim H.S."/>
            <person name="Lohmar J.M."/>
            <person name="Busman M."/>
            <person name="Brown D.W."/>
            <person name="Naumann T.A."/>
            <person name="Divon H.H."/>
            <person name="Lysoe E."/>
            <person name="Uhlig S."/>
            <person name="Proctor R.H."/>
        </authorList>
    </citation>
    <scope>NUCLEOTIDE SEQUENCE</scope>
    <source>
        <strain evidence="1">NRRL 20472</strain>
    </source>
</reference>
<dbReference type="EMBL" id="JABEXW010000317">
    <property type="protein sequence ID" value="KAF4965925.1"/>
    <property type="molecule type" value="Genomic_DNA"/>
</dbReference>
<comment type="caution">
    <text evidence="1">The sequence shown here is derived from an EMBL/GenBank/DDBJ whole genome shotgun (WGS) entry which is preliminary data.</text>
</comment>
<keyword evidence="2" id="KW-1185">Reference proteome</keyword>
<protein>
    <submittedName>
        <fullName evidence="1">Uncharacterized protein</fullName>
    </submittedName>
</protein>
<organism evidence="1 2">
    <name type="scientific">Fusarium sarcochroum</name>
    <dbReference type="NCBI Taxonomy" id="1208366"/>
    <lineage>
        <taxon>Eukaryota</taxon>
        <taxon>Fungi</taxon>
        <taxon>Dikarya</taxon>
        <taxon>Ascomycota</taxon>
        <taxon>Pezizomycotina</taxon>
        <taxon>Sordariomycetes</taxon>
        <taxon>Hypocreomycetidae</taxon>
        <taxon>Hypocreales</taxon>
        <taxon>Nectriaceae</taxon>
        <taxon>Fusarium</taxon>
        <taxon>Fusarium lateritium species complex</taxon>
    </lineage>
</organism>
<dbReference type="OrthoDB" id="5102964at2759"/>
<dbReference type="Proteomes" id="UP000622797">
    <property type="component" value="Unassembled WGS sequence"/>
</dbReference>
<reference evidence="1" key="2">
    <citation type="submission" date="2020-05" db="EMBL/GenBank/DDBJ databases">
        <authorList>
            <person name="Kim H.-S."/>
            <person name="Proctor R.H."/>
            <person name="Brown D.W."/>
        </authorList>
    </citation>
    <scope>NUCLEOTIDE SEQUENCE</scope>
    <source>
        <strain evidence="1">NRRL 20472</strain>
    </source>
</reference>
<sequence>MDNSTHLLGLPFELRDLIWTLSASTGDANGLLRCCRQTRDEFAPYCVLPDDIHQLHKLRMLVDSTYDHGIWLKFDYYWEYNGHIRHATGAVQDMDDPIARRLSKMEKVNDLILHLHASRRGHFVGALLMMLAKAEDVYRLINVFAWRLEHAQGGVGRYTIRFSTETIQPGQSKKEAKNFWECRSPKALEDTLRKYLKDAGQMPCFYEYFLINWPYGFPAIPKIEYITWPRRHVHRHHTPSVPEYKLRRRPSFGGKNKHNSPDELRNYQKDFAGYSAMLMTICRFDTSDETRYEHWSSPPESLNWEHINYDTLNLKSRYQFLLDNLTGPAGGCLDMLRLHRFRTMDASVFNFFARSEKKAMKDNTGLAGANSKINRRLRALFYSCATYDIRNLRSTCPHLRGTGGMSG</sequence>
<name>A0A8H4TXE9_9HYPO</name>
<gene>
    <name evidence="1" type="ORF">FSARC_6312</name>
</gene>
<evidence type="ECO:0000313" key="2">
    <source>
        <dbReference type="Proteomes" id="UP000622797"/>
    </source>
</evidence>
<dbReference type="AlphaFoldDB" id="A0A8H4TXE9"/>